<keyword evidence="1" id="KW-0663">Pyridoxal phosphate</keyword>
<reference evidence="3" key="1">
    <citation type="submission" date="2023-06" db="EMBL/GenBank/DDBJ databases">
        <title>Genome-scale phylogeny and comparative genomics of the fungal order Sordariales.</title>
        <authorList>
            <consortium name="Lawrence Berkeley National Laboratory"/>
            <person name="Hensen N."/>
            <person name="Bonometti L."/>
            <person name="Westerberg I."/>
            <person name="Brannstrom I.O."/>
            <person name="Guillou S."/>
            <person name="Cros-Aarteil S."/>
            <person name="Calhoun S."/>
            <person name="Haridas S."/>
            <person name="Kuo A."/>
            <person name="Mondo S."/>
            <person name="Pangilinan J."/>
            <person name="Riley R."/>
            <person name="LaButti K."/>
            <person name="Andreopoulos B."/>
            <person name="Lipzen A."/>
            <person name="Chen C."/>
            <person name="Yanf M."/>
            <person name="Daum C."/>
            <person name="Ng V."/>
            <person name="Clum A."/>
            <person name="Steindorff A."/>
            <person name="Ohm R."/>
            <person name="Martin F."/>
            <person name="Silar P."/>
            <person name="Natvig D."/>
            <person name="Lalanne C."/>
            <person name="Gautier V."/>
            <person name="Ament-velasquez S.L."/>
            <person name="Kruys A."/>
            <person name="Hutchinson M.I."/>
            <person name="Powell A.J."/>
            <person name="Barry K."/>
            <person name="Miller A.N."/>
            <person name="Grigoriev I.V."/>
            <person name="Debuchy R."/>
            <person name="Gladieux P."/>
            <person name="Thoren M.H."/>
            <person name="Johannesson H."/>
        </authorList>
    </citation>
    <scope>NUCLEOTIDE SEQUENCE</scope>
    <source>
        <strain evidence="3">SMH3391-2</strain>
    </source>
</reference>
<name>A0AA39U0D0_9PEZI</name>
<dbReference type="InterPro" id="IPR015421">
    <property type="entry name" value="PyrdxlP-dep_Trfase_major"/>
</dbReference>
<dbReference type="SUPFAM" id="SSF53383">
    <property type="entry name" value="PLP-dependent transferases"/>
    <property type="match status" value="1"/>
</dbReference>
<sequence>MRRLFNFAPSYRPLNHGSYGTFPRCVLEHRQQLQRDFEARECIYKQFIYPKLLRESRALVAPLLGADKDEVVFVPNATTGINTVLRNFVYEEGDVIVYPSSIYAACLKTIQSLQETTPVRGHRISVTYPMEDDEILERFQAAVEAVLKDDGTGRKKRIRLAIFDTIVSGPGVRVPWERLVKACRERGILSMIDGAHAIGHIDMTHTASGVKPDFLVTNCHKWLYVPRGCAVLYVPFANQHLVKTGLPTSHGYWSPEIRDSKPTTEYFTNLFADISTNDYSSFTTVPAALKFRNEVCGGEEAIREYCTALAFEGGNRAAEILGTEVMDTSNGSIRRCVFANVRLPLSIQDSTAGEIGGGGDGDIAQEDVAKALLWIYTTAAVEYDTYMQTFYYAGNIWTRFSAQIYLEMADIEWGARTLLTLCDRVKDGEWRSLRSDALPSEMRDVLMGYP</sequence>
<dbReference type="Proteomes" id="UP001174934">
    <property type="component" value="Unassembled WGS sequence"/>
</dbReference>
<keyword evidence="4" id="KW-1185">Reference proteome</keyword>
<proteinExistence type="predicted"/>
<gene>
    <name evidence="3" type="ORF">B0T17DRAFT_501361</name>
</gene>
<dbReference type="InterPro" id="IPR015424">
    <property type="entry name" value="PyrdxlP-dep_Trfase"/>
</dbReference>
<dbReference type="Pfam" id="PF00266">
    <property type="entry name" value="Aminotran_5"/>
    <property type="match status" value="1"/>
</dbReference>
<dbReference type="Gene3D" id="3.40.640.10">
    <property type="entry name" value="Type I PLP-dependent aspartate aminotransferase-like (Major domain)"/>
    <property type="match status" value="1"/>
</dbReference>
<keyword evidence="3" id="KW-0808">Transferase</keyword>
<evidence type="ECO:0000313" key="3">
    <source>
        <dbReference type="EMBL" id="KAK0609678.1"/>
    </source>
</evidence>
<evidence type="ECO:0000256" key="1">
    <source>
        <dbReference type="ARBA" id="ARBA00022898"/>
    </source>
</evidence>
<protein>
    <submittedName>
        <fullName evidence="3">Aminotransferase family protein-like protein</fullName>
    </submittedName>
</protein>
<feature type="domain" description="Aminotransferase class V" evidence="2">
    <location>
        <begin position="51"/>
        <end position="235"/>
    </location>
</feature>
<dbReference type="AlphaFoldDB" id="A0AA39U0D0"/>
<evidence type="ECO:0000259" key="2">
    <source>
        <dbReference type="Pfam" id="PF00266"/>
    </source>
</evidence>
<keyword evidence="3" id="KW-0032">Aminotransferase</keyword>
<dbReference type="EMBL" id="JAULSR010000012">
    <property type="protein sequence ID" value="KAK0609678.1"/>
    <property type="molecule type" value="Genomic_DNA"/>
</dbReference>
<dbReference type="GO" id="GO:0008483">
    <property type="term" value="F:transaminase activity"/>
    <property type="evidence" value="ECO:0007669"/>
    <property type="project" value="UniProtKB-KW"/>
</dbReference>
<dbReference type="PANTHER" id="PTHR43092">
    <property type="entry name" value="L-CYSTEINE DESULFHYDRASE"/>
    <property type="match status" value="1"/>
</dbReference>
<dbReference type="PANTHER" id="PTHR43092:SF2">
    <property type="entry name" value="HERCYNYLCYSTEINE SULFOXIDE LYASE"/>
    <property type="match status" value="1"/>
</dbReference>
<dbReference type="InterPro" id="IPR000192">
    <property type="entry name" value="Aminotrans_V_dom"/>
</dbReference>
<evidence type="ECO:0000313" key="4">
    <source>
        <dbReference type="Proteomes" id="UP001174934"/>
    </source>
</evidence>
<accession>A0AA39U0D0</accession>
<comment type="caution">
    <text evidence="3">The sequence shown here is derived from an EMBL/GenBank/DDBJ whole genome shotgun (WGS) entry which is preliminary data.</text>
</comment>
<organism evidence="3 4">
    <name type="scientific">Bombardia bombarda</name>
    <dbReference type="NCBI Taxonomy" id="252184"/>
    <lineage>
        <taxon>Eukaryota</taxon>
        <taxon>Fungi</taxon>
        <taxon>Dikarya</taxon>
        <taxon>Ascomycota</taxon>
        <taxon>Pezizomycotina</taxon>
        <taxon>Sordariomycetes</taxon>
        <taxon>Sordariomycetidae</taxon>
        <taxon>Sordariales</taxon>
        <taxon>Lasiosphaeriaceae</taxon>
        <taxon>Bombardia</taxon>
    </lineage>
</organism>